<accession>A0A9W7TAR7</accession>
<evidence type="ECO:0000313" key="3">
    <source>
        <dbReference type="Proteomes" id="UP001059041"/>
    </source>
</evidence>
<comment type="caution">
    <text evidence="2">The sequence shown here is derived from an EMBL/GenBank/DDBJ whole genome shotgun (WGS) entry which is preliminary data.</text>
</comment>
<sequence>MRSVCAGLIMAGVVMMMLFFCIVTWVNTDAQTFLSSISPSTVRGLRCEYSWTNKTVIPVWDHPNVVQSTYQFEVQVNGRSPKIVNETKYRIDDVSSVEYFDVSITSLYGCRRSRPTSIRCKTKLRGVIVGSAVAAVSILFMICVLICHEVFIKLRSFKWSSREVVVQTTNQAVFINGSSVNTQETSYEDLDVSTRVQAPYEICRLPHCFNGPSIQGINISDVVVYENY</sequence>
<keyword evidence="1" id="KW-0812">Transmembrane</keyword>
<gene>
    <name evidence="2" type="ORF">IRJ41_019113</name>
</gene>
<feature type="transmembrane region" description="Helical" evidence="1">
    <location>
        <begin position="127"/>
        <end position="152"/>
    </location>
</feature>
<keyword evidence="1" id="KW-1133">Transmembrane helix</keyword>
<dbReference type="EMBL" id="JAFHDT010000023">
    <property type="protein sequence ID" value="KAI7792727.1"/>
    <property type="molecule type" value="Genomic_DNA"/>
</dbReference>
<proteinExistence type="predicted"/>
<keyword evidence="1" id="KW-0472">Membrane</keyword>
<keyword evidence="3" id="KW-1185">Reference proteome</keyword>
<name>A0A9W7TAR7_TRIRA</name>
<reference evidence="2" key="1">
    <citation type="submission" date="2021-02" db="EMBL/GenBank/DDBJ databases">
        <title>Comparative genomics reveals that relaxation of natural selection precedes convergent phenotypic evolution of cavefish.</title>
        <authorList>
            <person name="Peng Z."/>
        </authorList>
    </citation>
    <scope>NUCLEOTIDE SEQUENCE</scope>
    <source>
        <tissue evidence="2">Muscle</tissue>
    </source>
</reference>
<dbReference type="OrthoDB" id="10561130at2759"/>
<protein>
    <submittedName>
        <fullName evidence="2">Uncharacterized protein</fullName>
    </submittedName>
</protein>
<dbReference type="AlphaFoldDB" id="A0A9W7TAR7"/>
<feature type="transmembrane region" description="Helical" evidence="1">
    <location>
        <begin position="7"/>
        <end position="26"/>
    </location>
</feature>
<organism evidence="2 3">
    <name type="scientific">Triplophysa rosa</name>
    <name type="common">Cave loach</name>
    <dbReference type="NCBI Taxonomy" id="992332"/>
    <lineage>
        <taxon>Eukaryota</taxon>
        <taxon>Metazoa</taxon>
        <taxon>Chordata</taxon>
        <taxon>Craniata</taxon>
        <taxon>Vertebrata</taxon>
        <taxon>Euteleostomi</taxon>
        <taxon>Actinopterygii</taxon>
        <taxon>Neopterygii</taxon>
        <taxon>Teleostei</taxon>
        <taxon>Ostariophysi</taxon>
        <taxon>Cypriniformes</taxon>
        <taxon>Nemacheilidae</taxon>
        <taxon>Triplophysa</taxon>
    </lineage>
</organism>
<dbReference type="Proteomes" id="UP001059041">
    <property type="component" value="Linkage Group LG23"/>
</dbReference>
<evidence type="ECO:0000256" key="1">
    <source>
        <dbReference type="SAM" id="Phobius"/>
    </source>
</evidence>
<evidence type="ECO:0000313" key="2">
    <source>
        <dbReference type="EMBL" id="KAI7792727.1"/>
    </source>
</evidence>